<evidence type="ECO:0000259" key="1">
    <source>
        <dbReference type="PROSITE" id="PS50995"/>
    </source>
</evidence>
<dbReference type="SMART" id="SM00347">
    <property type="entry name" value="HTH_MARR"/>
    <property type="match status" value="1"/>
</dbReference>
<dbReference type="PROSITE" id="PS50995">
    <property type="entry name" value="HTH_MARR_2"/>
    <property type="match status" value="1"/>
</dbReference>
<dbReference type="EMBL" id="QPJM01000001">
    <property type="protein sequence ID" value="RCW87495.1"/>
    <property type="molecule type" value="Genomic_DNA"/>
</dbReference>
<organism evidence="2 3">
    <name type="scientific">Phyllobacterium bourgognense</name>
    <dbReference type="NCBI Taxonomy" id="314236"/>
    <lineage>
        <taxon>Bacteria</taxon>
        <taxon>Pseudomonadati</taxon>
        <taxon>Pseudomonadota</taxon>
        <taxon>Alphaproteobacteria</taxon>
        <taxon>Hyphomicrobiales</taxon>
        <taxon>Phyllobacteriaceae</taxon>
        <taxon>Phyllobacterium</taxon>
    </lineage>
</organism>
<dbReference type="Gene3D" id="1.10.10.10">
    <property type="entry name" value="Winged helix-like DNA-binding domain superfamily/Winged helix DNA-binding domain"/>
    <property type="match status" value="1"/>
</dbReference>
<evidence type="ECO:0000313" key="2">
    <source>
        <dbReference type="EMBL" id="RCW87495.1"/>
    </source>
</evidence>
<keyword evidence="3" id="KW-1185">Reference proteome</keyword>
<dbReference type="PANTHER" id="PTHR33164">
    <property type="entry name" value="TRANSCRIPTIONAL REGULATOR, MARR FAMILY"/>
    <property type="match status" value="1"/>
</dbReference>
<dbReference type="PANTHER" id="PTHR33164:SF57">
    <property type="entry name" value="MARR-FAMILY TRANSCRIPTIONAL REGULATOR"/>
    <property type="match status" value="1"/>
</dbReference>
<dbReference type="GO" id="GO:0003700">
    <property type="term" value="F:DNA-binding transcription factor activity"/>
    <property type="evidence" value="ECO:0007669"/>
    <property type="project" value="InterPro"/>
</dbReference>
<protein>
    <submittedName>
        <fullName evidence="2">MarR family transcriptional regulator</fullName>
    </submittedName>
</protein>
<dbReference type="Proteomes" id="UP000253324">
    <property type="component" value="Unassembled WGS sequence"/>
</dbReference>
<feature type="domain" description="HTH marR-type" evidence="1">
    <location>
        <begin position="17"/>
        <end position="156"/>
    </location>
</feature>
<dbReference type="GO" id="GO:0006950">
    <property type="term" value="P:response to stress"/>
    <property type="evidence" value="ECO:0007669"/>
    <property type="project" value="TreeGrafter"/>
</dbReference>
<dbReference type="SUPFAM" id="SSF46785">
    <property type="entry name" value="Winged helix' DNA-binding domain"/>
    <property type="match status" value="1"/>
</dbReference>
<dbReference type="Pfam" id="PF12802">
    <property type="entry name" value="MarR_2"/>
    <property type="match status" value="1"/>
</dbReference>
<dbReference type="InterPro" id="IPR036390">
    <property type="entry name" value="WH_DNA-bd_sf"/>
</dbReference>
<name>A0A368Z4X2_9HYPH</name>
<dbReference type="RefSeq" id="WP_245426008.1">
    <property type="nucleotide sequence ID" value="NZ_QPJM01000001.1"/>
</dbReference>
<accession>A0A368Z4X2</accession>
<dbReference type="InterPro" id="IPR000835">
    <property type="entry name" value="HTH_MarR-typ"/>
</dbReference>
<sequence length="167" mass="18677">MTTRKREADNQSYHEEIVHIGQVMTRMRLLVGRRLIGRLAVQNVAPGLELSHLDVLDAVRRAETAGEVTVGAIAEILRIDPSRASRIVAEMVTRGVLRRKASQADARRIVVVITALGRKLVAEIKAQKLAIVQKVVKDWPPADVEAFATLFDRFISGYEQTFLPRKD</sequence>
<dbReference type="InterPro" id="IPR039422">
    <property type="entry name" value="MarR/SlyA-like"/>
</dbReference>
<evidence type="ECO:0000313" key="3">
    <source>
        <dbReference type="Proteomes" id="UP000253324"/>
    </source>
</evidence>
<reference evidence="2 3" key="1">
    <citation type="submission" date="2018-07" db="EMBL/GenBank/DDBJ databases">
        <title>Genomic Encyclopedia of Type Strains, Phase III (KMG-III): the genomes of soil and plant-associated and newly described type strains.</title>
        <authorList>
            <person name="Whitman W."/>
        </authorList>
    </citation>
    <scope>NUCLEOTIDE SEQUENCE [LARGE SCALE GENOMIC DNA]</scope>
    <source>
        <strain evidence="2 3">31-25a</strain>
    </source>
</reference>
<comment type="caution">
    <text evidence="2">The sequence shown here is derived from an EMBL/GenBank/DDBJ whole genome shotgun (WGS) entry which is preliminary data.</text>
</comment>
<dbReference type="AlphaFoldDB" id="A0A368Z4X2"/>
<gene>
    <name evidence="2" type="ORF">C7476_101258</name>
</gene>
<proteinExistence type="predicted"/>
<dbReference type="InterPro" id="IPR036388">
    <property type="entry name" value="WH-like_DNA-bd_sf"/>
</dbReference>